<protein>
    <submittedName>
        <fullName evidence="1">Uncharacterized protein</fullName>
    </submittedName>
</protein>
<comment type="caution">
    <text evidence="1">The sequence shown here is derived from an EMBL/GenBank/DDBJ whole genome shotgun (WGS) entry which is preliminary data.</text>
</comment>
<evidence type="ECO:0000313" key="1">
    <source>
        <dbReference type="EMBL" id="GGZ64524.1"/>
    </source>
</evidence>
<organism evidence="1 2">
    <name type="scientific">Mesonia mobilis</name>
    <dbReference type="NCBI Taxonomy" id="369791"/>
    <lineage>
        <taxon>Bacteria</taxon>
        <taxon>Pseudomonadati</taxon>
        <taxon>Bacteroidota</taxon>
        <taxon>Flavobacteriia</taxon>
        <taxon>Flavobacteriales</taxon>
        <taxon>Flavobacteriaceae</taxon>
        <taxon>Mesonia</taxon>
    </lineage>
</organism>
<dbReference type="Proteomes" id="UP000615593">
    <property type="component" value="Unassembled WGS sequence"/>
</dbReference>
<evidence type="ECO:0000313" key="2">
    <source>
        <dbReference type="Proteomes" id="UP000615593"/>
    </source>
</evidence>
<accession>A0ABQ3C1B9</accession>
<reference evidence="2" key="1">
    <citation type="journal article" date="2019" name="Int. J. Syst. Evol. Microbiol.">
        <title>The Global Catalogue of Microorganisms (GCM) 10K type strain sequencing project: providing services to taxonomists for standard genome sequencing and annotation.</title>
        <authorList>
            <consortium name="The Broad Institute Genomics Platform"/>
            <consortium name="The Broad Institute Genome Sequencing Center for Infectious Disease"/>
            <person name="Wu L."/>
            <person name="Ma J."/>
        </authorList>
    </citation>
    <scope>NUCLEOTIDE SEQUENCE [LARGE SCALE GENOMIC DNA]</scope>
    <source>
        <strain evidence="2">KCTC 12708</strain>
    </source>
</reference>
<sequence>MGKWKLQCGIKNCGQQRITTIAALSPADTTAQAEKSVILAILVSKQSATDCYTKTLALI</sequence>
<keyword evidence="2" id="KW-1185">Reference proteome</keyword>
<proteinExistence type="predicted"/>
<gene>
    <name evidence="1" type="ORF">GCM10008088_27580</name>
</gene>
<dbReference type="EMBL" id="BMWY01000010">
    <property type="protein sequence ID" value="GGZ64524.1"/>
    <property type="molecule type" value="Genomic_DNA"/>
</dbReference>
<name>A0ABQ3C1B9_9FLAO</name>